<dbReference type="PANTHER" id="PTHR44068:SF11">
    <property type="entry name" value="GERANYL DIPHOSPHATE 2-C-METHYLTRANSFERASE"/>
    <property type="match status" value="1"/>
</dbReference>
<dbReference type="Proteomes" id="UP000813215">
    <property type="component" value="Unassembled WGS sequence"/>
</dbReference>
<name>A0A9E3H5I5_9NOST</name>
<dbReference type="InterPro" id="IPR050447">
    <property type="entry name" value="Erg6_SMT_methyltransf"/>
</dbReference>
<dbReference type="GO" id="GO:0008168">
    <property type="term" value="F:methyltransferase activity"/>
    <property type="evidence" value="ECO:0007669"/>
    <property type="project" value="UniProtKB-KW"/>
</dbReference>
<reference evidence="2" key="2">
    <citation type="journal article" date="2022" name="Microbiol. Resour. Announc.">
        <title>Metagenome Sequencing to Explore Phylogenomics of Terrestrial Cyanobacteria.</title>
        <authorList>
            <person name="Ward R.D."/>
            <person name="Stajich J.E."/>
            <person name="Johansen J.R."/>
            <person name="Huntemann M."/>
            <person name="Clum A."/>
            <person name="Foster B."/>
            <person name="Foster B."/>
            <person name="Roux S."/>
            <person name="Palaniappan K."/>
            <person name="Varghese N."/>
            <person name="Mukherjee S."/>
            <person name="Reddy T.B.K."/>
            <person name="Daum C."/>
            <person name="Copeland A."/>
            <person name="Chen I.A."/>
            <person name="Ivanova N.N."/>
            <person name="Kyrpides N.C."/>
            <person name="Shapiro N."/>
            <person name="Eloe-Fadrosh E.A."/>
            <person name="Pietrasiak N."/>
        </authorList>
    </citation>
    <scope>NUCLEOTIDE SEQUENCE</scope>
    <source>
        <strain evidence="2">HA4357-MV3</strain>
    </source>
</reference>
<proteinExistence type="predicted"/>
<reference evidence="2" key="1">
    <citation type="submission" date="2021-05" db="EMBL/GenBank/DDBJ databases">
        <authorList>
            <person name="Pietrasiak N."/>
            <person name="Ward R."/>
            <person name="Stajich J.E."/>
            <person name="Kurbessoian T."/>
        </authorList>
    </citation>
    <scope>NUCLEOTIDE SEQUENCE</scope>
    <source>
        <strain evidence="2">HA4357-MV3</strain>
    </source>
</reference>
<accession>A0A9E3H5I5</accession>
<protein>
    <submittedName>
        <fullName evidence="2">Methyltransferase domain-containing protein</fullName>
    </submittedName>
</protein>
<sequence length="258" mass="28695">MIRKTLDFETAPGYEVLANAGKTVLRPGGRSATEKLLEWANFQPGETVLELASGLGTSAIALAKRYGVQVIGIEQDYERVAIATQRVQSARLERQVQILPGNVFALETISQHFDYVLAEAILTMQSPIGKAKILQGVYQRLKSGGQFLSHELLARNHEIELHRVLSSVNRVNATPLSLEDWKTTLQTAGLHIHNSQIGAMRLLHLPSLIADEDINSTLKIIWNIATKPQMRSRVLALHQVFQQYQQDLGYIILAATKI</sequence>
<dbReference type="Gene3D" id="3.40.50.150">
    <property type="entry name" value="Vaccinia Virus protein VP39"/>
    <property type="match status" value="1"/>
</dbReference>
<dbReference type="GO" id="GO:0032259">
    <property type="term" value="P:methylation"/>
    <property type="evidence" value="ECO:0007669"/>
    <property type="project" value="UniProtKB-KW"/>
</dbReference>
<organism evidence="2 3">
    <name type="scientific">Pelatocladus maniniholoensis HA4357-MV3</name>
    <dbReference type="NCBI Taxonomy" id="1117104"/>
    <lineage>
        <taxon>Bacteria</taxon>
        <taxon>Bacillati</taxon>
        <taxon>Cyanobacteriota</taxon>
        <taxon>Cyanophyceae</taxon>
        <taxon>Nostocales</taxon>
        <taxon>Nostocaceae</taxon>
        <taxon>Pelatocladus</taxon>
    </lineage>
</organism>
<comment type="caution">
    <text evidence="2">The sequence shown here is derived from an EMBL/GenBank/DDBJ whole genome shotgun (WGS) entry which is preliminary data.</text>
</comment>
<dbReference type="InterPro" id="IPR041698">
    <property type="entry name" value="Methyltransf_25"/>
</dbReference>
<dbReference type="AlphaFoldDB" id="A0A9E3H5I5"/>
<evidence type="ECO:0000313" key="2">
    <source>
        <dbReference type="EMBL" id="MBW4430446.1"/>
    </source>
</evidence>
<evidence type="ECO:0000313" key="3">
    <source>
        <dbReference type="Proteomes" id="UP000813215"/>
    </source>
</evidence>
<keyword evidence="2" id="KW-0489">Methyltransferase</keyword>
<dbReference type="CDD" id="cd02440">
    <property type="entry name" value="AdoMet_MTases"/>
    <property type="match status" value="1"/>
</dbReference>
<evidence type="ECO:0000259" key="1">
    <source>
        <dbReference type="Pfam" id="PF13649"/>
    </source>
</evidence>
<keyword evidence="2" id="KW-0808">Transferase</keyword>
<dbReference type="Pfam" id="PF13649">
    <property type="entry name" value="Methyltransf_25"/>
    <property type="match status" value="1"/>
</dbReference>
<dbReference type="InterPro" id="IPR029063">
    <property type="entry name" value="SAM-dependent_MTases_sf"/>
</dbReference>
<dbReference type="EMBL" id="JAHHHW010000012">
    <property type="protein sequence ID" value="MBW4430446.1"/>
    <property type="molecule type" value="Genomic_DNA"/>
</dbReference>
<gene>
    <name evidence="2" type="ORF">KME28_01400</name>
</gene>
<dbReference type="PANTHER" id="PTHR44068">
    <property type="entry name" value="ZGC:194242"/>
    <property type="match status" value="1"/>
</dbReference>
<dbReference type="SUPFAM" id="SSF53335">
    <property type="entry name" value="S-adenosyl-L-methionine-dependent methyltransferases"/>
    <property type="match status" value="1"/>
</dbReference>
<feature type="domain" description="Methyltransferase" evidence="1">
    <location>
        <begin position="48"/>
        <end position="145"/>
    </location>
</feature>